<proteinExistence type="predicted"/>
<gene>
    <name evidence="1" type="ORF">NQ519_06145</name>
</gene>
<dbReference type="Proteomes" id="UP001058267">
    <property type="component" value="Chromosome"/>
</dbReference>
<protein>
    <recommendedName>
        <fullName evidence="3">Phage protein</fullName>
    </recommendedName>
</protein>
<accession>A0ABY5VC07</accession>
<evidence type="ECO:0000313" key="1">
    <source>
        <dbReference type="EMBL" id="UWN66412.1"/>
    </source>
</evidence>
<sequence>MNEQLTRSDIRTMARKAADYITFNCDGVSEGFEITHKGYTVFVDYSARLCNDELSEFTEVPAVWDQSGRECPEIADALQLMLN</sequence>
<dbReference type="EMBL" id="CP102252">
    <property type="protein sequence ID" value="UWN66412.1"/>
    <property type="molecule type" value="Genomic_DNA"/>
</dbReference>
<reference evidence="1" key="1">
    <citation type="journal article" date="2022" name="Cell">
        <title>Design, construction, and in vivo augmentation of a complex gut microbiome.</title>
        <authorList>
            <person name="Cheng A.G."/>
            <person name="Ho P.Y."/>
            <person name="Aranda-Diaz A."/>
            <person name="Jain S."/>
            <person name="Yu F.B."/>
            <person name="Meng X."/>
            <person name="Wang M."/>
            <person name="Iakiviak M."/>
            <person name="Nagashima K."/>
            <person name="Zhao A."/>
            <person name="Murugkar P."/>
            <person name="Patil A."/>
            <person name="Atabakhsh K."/>
            <person name="Weakley A."/>
            <person name="Yan J."/>
            <person name="Brumbaugh A.R."/>
            <person name="Higginbottom S."/>
            <person name="Dimas A."/>
            <person name="Shiver A.L."/>
            <person name="Deutschbauer A."/>
            <person name="Neff N."/>
            <person name="Sonnenburg J.L."/>
            <person name="Huang K.C."/>
            <person name="Fischbach M.A."/>
        </authorList>
    </citation>
    <scope>NUCLEOTIDE SEQUENCE</scope>
    <source>
        <strain evidence="1">JC50</strain>
    </source>
</reference>
<organism evidence="1 2">
    <name type="scientific">Alistipes senegalensis JC50</name>
    <dbReference type="NCBI Taxonomy" id="1033732"/>
    <lineage>
        <taxon>Bacteria</taxon>
        <taxon>Pseudomonadati</taxon>
        <taxon>Bacteroidota</taxon>
        <taxon>Bacteroidia</taxon>
        <taxon>Bacteroidales</taxon>
        <taxon>Rikenellaceae</taxon>
        <taxon>Alistipes</taxon>
    </lineage>
</organism>
<keyword evidence="2" id="KW-1185">Reference proteome</keyword>
<evidence type="ECO:0008006" key="3">
    <source>
        <dbReference type="Google" id="ProtNLM"/>
    </source>
</evidence>
<dbReference type="RefSeq" id="WP_026076783.1">
    <property type="nucleotide sequence ID" value="NZ_CP102252.1"/>
</dbReference>
<name>A0ABY5VC07_9BACT</name>
<evidence type="ECO:0000313" key="2">
    <source>
        <dbReference type="Proteomes" id="UP001058267"/>
    </source>
</evidence>